<dbReference type="InterPro" id="IPR022029">
    <property type="entry name" value="YoaR-like_PG-bd"/>
</dbReference>
<keyword evidence="1" id="KW-1133">Transmembrane helix</keyword>
<dbReference type="PANTHER" id="PTHR35788:SF1">
    <property type="entry name" value="EXPORTED PROTEIN"/>
    <property type="match status" value="1"/>
</dbReference>
<comment type="caution">
    <text evidence="3">The sequence shown here is derived from an EMBL/GenBank/DDBJ whole genome shotgun (WGS) entry which is preliminary data.</text>
</comment>
<dbReference type="Pfam" id="PF04294">
    <property type="entry name" value="VanW"/>
    <property type="match status" value="1"/>
</dbReference>
<evidence type="ECO:0000313" key="4">
    <source>
        <dbReference type="Proteomes" id="UP000183245"/>
    </source>
</evidence>
<gene>
    <name evidence="3" type="ORF">AUK40_05780</name>
</gene>
<dbReference type="InterPro" id="IPR007391">
    <property type="entry name" value="Vancomycin_resist_VanW"/>
</dbReference>
<evidence type="ECO:0000313" key="3">
    <source>
        <dbReference type="EMBL" id="OIP95783.1"/>
    </source>
</evidence>
<protein>
    <recommendedName>
        <fullName evidence="2">YoaR-like putative peptidoglycan binding domain-containing protein</fullName>
    </recommendedName>
</protein>
<name>A0A1J5IRI4_9BACT</name>
<dbReference type="EMBL" id="MNZT01000103">
    <property type="protein sequence ID" value="OIP95783.1"/>
    <property type="molecule type" value="Genomic_DNA"/>
</dbReference>
<organism evidence="3 4">
    <name type="scientific">Candidatus Wirthbacteria bacterium CG2_30_54_11</name>
    <dbReference type="NCBI Taxonomy" id="1817892"/>
    <lineage>
        <taxon>Bacteria</taxon>
        <taxon>Candidatus Wirthbacteria</taxon>
    </lineage>
</organism>
<sequence>MFQKIKSFSLRIVQYRPLQTFVLTSAIMALLLGCIALGERIVFAERSYPNISFGGIDLSYKSFDGIKQLLDERVTQLNEEGVTFNYGERKWQASLSELGIILDTRAYTETISDFARTGNPLEDSTTILRLLLKKDDLYPALDFTSKDIYRAYIDTIASAIEQPEMNATLSADTGSIVVSADRNGNRMLRGYINAAIEQALSRLTPPVVDIRLEDIPAQVTVAEVTTLVPQAEEWIQKTVHLKYDLLDWPITPDQIRSWLSTAYDETTKTVHLTTNSQAGRTTMQGWSETDLNRPPKDAIFELTDAKVTRFEPSEDGIVIDAELTLSHLDEALSSSQGEAEIAVLVQEPEIKTAEVNDMGITERVARGVSYFRGSSNARMTNIRNASDKMNGLIVEPHTEFSYNQAIGDVSTKNGFVIGLIIEKGRTVEGVGGGVCQPSTTMFRAALDGGYPITERYAHAYRVHYYEEGGPGYESGKPGIDATVYAPSKDLKFLNDTDNHILILTDYDRANYRLTIDLYSTPTGRTVTVSEPIVFNITAAPAPEYYDVPDQPVGYLKQIDWAAGGADTEFSRTILFPDGTESTESFTSHFKAWSAKYERGTLGAEVPAEEPPVEPAPTE</sequence>
<evidence type="ECO:0000259" key="2">
    <source>
        <dbReference type="Pfam" id="PF12229"/>
    </source>
</evidence>
<proteinExistence type="predicted"/>
<dbReference type="PROSITE" id="PS51257">
    <property type="entry name" value="PROKAR_LIPOPROTEIN"/>
    <property type="match status" value="1"/>
</dbReference>
<dbReference type="Proteomes" id="UP000183245">
    <property type="component" value="Unassembled WGS sequence"/>
</dbReference>
<dbReference type="InterPro" id="IPR052913">
    <property type="entry name" value="Glycopeptide_resist_protein"/>
</dbReference>
<feature type="transmembrane region" description="Helical" evidence="1">
    <location>
        <begin position="21"/>
        <end position="43"/>
    </location>
</feature>
<keyword evidence="1" id="KW-0812">Transmembrane</keyword>
<dbReference type="AlphaFoldDB" id="A0A1J5IRI4"/>
<dbReference type="STRING" id="1817892.AUK40_05780"/>
<reference evidence="3 4" key="1">
    <citation type="journal article" date="2016" name="Environ. Microbiol.">
        <title>Genomic resolution of a cold subsurface aquifer community provides metabolic insights for novel microbes adapted to high CO concentrations.</title>
        <authorList>
            <person name="Probst A.J."/>
            <person name="Castelle C.J."/>
            <person name="Singh A."/>
            <person name="Brown C.T."/>
            <person name="Anantharaman K."/>
            <person name="Sharon I."/>
            <person name="Hug L.A."/>
            <person name="Burstein D."/>
            <person name="Emerson J.B."/>
            <person name="Thomas B.C."/>
            <person name="Banfield J.F."/>
        </authorList>
    </citation>
    <scope>NUCLEOTIDE SEQUENCE [LARGE SCALE GENOMIC DNA]</scope>
    <source>
        <strain evidence="3">CG2_30_54_11</strain>
    </source>
</reference>
<dbReference type="PANTHER" id="PTHR35788">
    <property type="entry name" value="EXPORTED PROTEIN-RELATED"/>
    <property type="match status" value="1"/>
</dbReference>
<feature type="domain" description="YoaR-like putative peptidoglycan binding" evidence="2">
    <location>
        <begin position="91"/>
        <end position="203"/>
    </location>
</feature>
<dbReference type="Pfam" id="PF12229">
    <property type="entry name" value="PG_binding_4"/>
    <property type="match status" value="2"/>
</dbReference>
<evidence type="ECO:0000256" key="1">
    <source>
        <dbReference type="SAM" id="Phobius"/>
    </source>
</evidence>
<feature type="domain" description="YoaR-like putative peptidoglycan binding" evidence="2">
    <location>
        <begin position="271"/>
        <end position="337"/>
    </location>
</feature>
<keyword evidence="1" id="KW-0472">Membrane</keyword>
<accession>A0A1J5IRI4</accession>